<gene>
    <name evidence="16" type="primary">treZ</name>
    <name evidence="16" type="ORF">GCM10009539_83000</name>
</gene>
<evidence type="ECO:0000256" key="1">
    <source>
        <dbReference type="ARBA" id="ARBA00004496"/>
    </source>
</evidence>
<comment type="catalytic activity">
    <reaction evidence="12 14">
        <text>hydrolysis of (1-&gt;4)-alpha-D-glucosidic linkage in 4-alpha-D-[(1-&gt;4)-alpha-D-glucanosyl]n trehalose to yield trehalose and (1-&gt;4)-alpha-D-glucan.</text>
        <dbReference type="EC" id="3.2.1.141"/>
    </reaction>
</comment>
<keyword evidence="6" id="KW-0963">Cytoplasm</keyword>
<dbReference type="InterPro" id="IPR022567">
    <property type="entry name" value="DUF3459"/>
</dbReference>
<reference evidence="16 17" key="1">
    <citation type="journal article" date="2019" name="Int. J. Syst. Evol. Microbiol.">
        <title>The Global Catalogue of Microorganisms (GCM) 10K type strain sequencing project: providing services to taxonomists for standard genome sequencing and annotation.</title>
        <authorList>
            <consortium name="The Broad Institute Genomics Platform"/>
            <consortium name="The Broad Institute Genome Sequencing Center for Infectious Disease"/>
            <person name="Wu L."/>
            <person name="Ma J."/>
        </authorList>
    </citation>
    <scope>NUCLEOTIDE SEQUENCE [LARGE SCALE GENOMIC DNA]</scope>
    <source>
        <strain evidence="16 17">JCM 10425</strain>
    </source>
</reference>
<organism evidence="16 17">
    <name type="scientific">Cryptosporangium japonicum</name>
    <dbReference type="NCBI Taxonomy" id="80872"/>
    <lineage>
        <taxon>Bacteria</taxon>
        <taxon>Bacillati</taxon>
        <taxon>Actinomycetota</taxon>
        <taxon>Actinomycetes</taxon>
        <taxon>Cryptosporangiales</taxon>
        <taxon>Cryptosporangiaceae</taxon>
        <taxon>Cryptosporangium</taxon>
    </lineage>
</organism>
<evidence type="ECO:0000256" key="7">
    <source>
        <dbReference type="ARBA" id="ARBA00022801"/>
    </source>
</evidence>
<dbReference type="InterPro" id="IPR044901">
    <property type="entry name" value="Trehalose_TreZ_E-set_sf"/>
</dbReference>
<dbReference type="NCBIfam" id="TIGR02402">
    <property type="entry name" value="trehalose_TreZ"/>
    <property type="match status" value="1"/>
</dbReference>
<name>A0ABN0VA08_9ACTN</name>
<dbReference type="CDD" id="cd02853">
    <property type="entry name" value="E_set_MTHase_like_N"/>
    <property type="match status" value="1"/>
</dbReference>
<evidence type="ECO:0000256" key="2">
    <source>
        <dbReference type="ARBA" id="ARBA00005199"/>
    </source>
</evidence>
<dbReference type="EC" id="3.2.1.141" evidence="4 13"/>
<proteinExistence type="inferred from homology"/>
<dbReference type="Gene3D" id="1.10.10.760">
    <property type="entry name" value="E-set domains of sugar-utilizing enzymes"/>
    <property type="match status" value="1"/>
</dbReference>
<keyword evidence="9 14" id="KW-0326">Glycosidase</keyword>
<comment type="pathway">
    <text evidence="2 14">Glycan biosynthesis; trehalose biosynthesis.</text>
</comment>
<dbReference type="SUPFAM" id="SSF81296">
    <property type="entry name" value="E set domains"/>
    <property type="match status" value="1"/>
</dbReference>
<sequence>MTTFELWAPVPSRVRVRAGGRDTEMTAGEGGWWRAEVPDAGPGTDYAYLLDDDEHAYPDPRAVWLPHGVHEAGRVYDHGAFEWTDGLWTGRQLAGSVLYELHVGTFTPEGTFDAAIDRLDHLVELGVDIVELLPVNGFNGAYNWGYDGVAWYAVHEGYGGPDGLKRFVDACHGKGLGVALDVVYNHLGPSGNYLPRFGPYLKAGSNTWGDLVNLDGPQSNEVRAFILDNVLGWLRDFHVDALRLDAVHALADTRASHLLEEFSREVDVLSTHLGRPLSLVAESDLNDPRLMAPLEAGGYGLTAAWDDDVHHALHSALTGDRSGYYGDFGALSTLAIVLTEAYFHAGTYSTFRQRIHGRRVDRRNTPGHRFVVSLQNHDQIGNRATGDRLSATLSPGLLTIGAALMLTSPFTPMLFMGEEWGAGTPWQFFTSHPEPELALAVERGRKAEFAQHGWGEAEVPNPQDPATFERSKLDWSELGSKPHADLLNVYRELIALRRQVSDLTDPRLDRVSVEYDEDARWIVVHRGDHAVVANLSAEPRRVPLSATTVLFGEAEPAGSGLDLGPESVAVVRR</sequence>
<dbReference type="InterPro" id="IPR017853">
    <property type="entry name" value="GH"/>
</dbReference>
<protein>
    <recommendedName>
        <fullName evidence="5 13">Malto-oligosyltrehalose trehalohydrolase</fullName>
        <shortName evidence="14">MTHase</shortName>
        <ecNumber evidence="4 13">3.2.1.141</ecNumber>
    </recommendedName>
    <alternativeName>
        <fullName evidence="11 14">4-alpha-D-((1-&gt;4)-alpha-D-glucano)trehalose trehalohydrolase</fullName>
    </alternativeName>
    <alternativeName>
        <fullName evidence="10 14">Maltooligosyl trehalose trehalohydrolase</fullName>
    </alternativeName>
</protein>
<evidence type="ECO:0000256" key="4">
    <source>
        <dbReference type="ARBA" id="ARBA00012268"/>
    </source>
</evidence>
<evidence type="ECO:0000256" key="14">
    <source>
        <dbReference type="PIRNR" id="PIRNR006337"/>
    </source>
</evidence>
<dbReference type="Gene3D" id="2.60.40.10">
    <property type="entry name" value="Immunoglobulins"/>
    <property type="match status" value="1"/>
</dbReference>
<dbReference type="PANTHER" id="PTHR43651">
    <property type="entry name" value="1,4-ALPHA-GLUCAN-BRANCHING ENZYME"/>
    <property type="match status" value="1"/>
</dbReference>
<dbReference type="Proteomes" id="UP001500967">
    <property type="component" value="Unassembled WGS sequence"/>
</dbReference>
<dbReference type="Gene3D" id="3.20.20.80">
    <property type="entry name" value="Glycosidases"/>
    <property type="match status" value="1"/>
</dbReference>
<dbReference type="SUPFAM" id="SSF51445">
    <property type="entry name" value="(Trans)glycosidases"/>
    <property type="match status" value="1"/>
</dbReference>
<comment type="caution">
    <text evidence="16">The sequence shown here is derived from an EMBL/GenBank/DDBJ whole genome shotgun (WGS) entry which is preliminary data.</text>
</comment>
<feature type="domain" description="Glycosyl hydrolase family 13 catalytic" evidence="15">
    <location>
        <begin position="100"/>
        <end position="445"/>
    </location>
</feature>
<dbReference type="Pfam" id="PF11941">
    <property type="entry name" value="DUF3459"/>
    <property type="match status" value="1"/>
</dbReference>
<comment type="subcellular location">
    <subcellularLocation>
        <location evidence="1">Cytoplasm</location>
    </subcellularLocation>
</comment>
<evidence type="ECO:0000256" key="6">
    <source>
        <dbReference type="ARBA" id="ARBA00022490"/>
    </source>
</evidence>
<keyword evidence="17" id="KW-1185">Reference proteome</keyword>
<evidence type="ECO:0000256" key="9">
    <source>
        <dbReference type="ARBA" id="ARBA00023295"/>
    </source>
</evidence>
<dbReference type="PIRSF" id="PIRSF006337">
    <property type="entry name" value="Trehalose_TreZ"/>
    <property type="match status" value="1"/>
</dbReference>
<evidence type="ECO:0000256" key="10">
    <source>
        <dbReference type="ARBA" id="ARBA00032057"/>
    </source>
</evidence>
<keyword evidence="7 14" id="KW-0378">Hydrolase</keyword>
<comment type="similarity">
    <text evidence="3 14">Belongs to the glycosyl hydrolase 13 family.</text>
</comment>
<accession>A0ABN0VA08</accession>
<keyword evidence="8" id="KW-0119">Carbohydrate metabolism</keyword>
<dbReference type="RefSeq" id="WP_344654459.1">
    <property type="nucleotide sequence ID" value="NZ_BAAAGX010000046.1"/>
</dbReference>
<evidence type="ECO:0000259" key="15">
    <source>
        <dbReference type="SMART" id="SM00642"/>
    </source>
</evidence>
<dbReference type="InterPro" id="IPR012768">
    <property type="entry name" value="Trehalose_TreZ"/>
</dbReference>
<dbReference type="Pfam" id="PF00128">
    <property type="entry name" value="Alpha-amylase"/>
    <property type="match status" value="1"/>
</dbReference>
<dbReference type="CDD" id="cd11325">
    <property type="entry name" value="AmyAc_GTHase"/>
    <property type="match status" value="1"/>
</dbReference>
<dbReference type="InterPro" id="IPR006047">
    <property type="entry name" value="GH13_cat_dom"/>
</dbReference>
<dbReference type="InterPro" id="IPR014756">
    <property type="entry name" value="Ig_E-set"/>
</dbReference>
<evidence type="ECO:0000256" key="5">
    <source>
        <dbReference type="ARBA" id="ARBA00015938"/>
    </source>
</evidence>
<evidence type="ECO:0000256" key="13">
    <source>
        <dbReference type="NCBIfam" id="TIGR02402"/>
    </source>
</evidence>
<dbReference type="EMBL" id="BAAAGX010000046">
    <property type="protein sequence ID" value="GAA0282428.1"/>
    <property type="molecule type" value="Genomic_DNA"/>
</dbReference>
<evidence type="ECO:0000256" key="11">
    <source>
        <dbReference type="ARBA" id="ARBA00033284"/>
    </source>
</evidence>
<dbReference type="InterPro" id="IPR013783">
    <property type="entry name" value="Ig-like_fold"/>
</dbReference>
<evidence type="ECO:0000256" key="12">
    <source>
        <dbReference type="ARBA" id="ARBA00034013"/>
    </source>
</evidence>
<dbReference type="SMART" id="SM00642">
    <property type="entry name" value="Aamy"/>
    <property type="match status" value="1"/>
</dbReference>
<evidence type="ECO:0000313" key="17">
    <source>
        <dbReference type="Proteomes" id="UP001500967"/>
    </source>
</evidence>
<evidence type="ECO:0000256" key="8">
    <source>
        <dbReference type="ARBA" id="ARBA00023277"/>
    </source>
</evidence>
<evidence type="ECO:0000313" key="16">
    <source>
        <dbReference type="EMBL" id="GAA0282428.1"/>
    </source>
</evidence>
<dbReference type="PANTHER" id="PTHR43651:SF11">
    <property type="entry name" value="MALTO-OLIGOSYLTREHALOSE TREHALOHYDROLASE"/>
    <property type="match status" value="1"/>
</dbReference>
<evidence type="ECO:0000256" key="3">
    <source>
        <dbReference type="ARBA" id="ARBA00008061"/>
    </source>
</evidence>